<accession>A0A437H038</accession>
<dbReference type="AlphaFoldDB" id="A0A437H038"/>
<dbReference type="OrthoDB" id="6675128at2"/>
<dbReference type="EMBL" id="RXOL01000001">
    <property type="protein sequence ID" value="RVQ68954.1"/>
    <property type="molecule type" value="Genomic_DNA"/>
</dbReference>
<evidence type="ECO:0008006" key="3">
    <source>
        <dbReference type="Google" id="ProtNLM"/>
    </source>
</evidence>
<dbReference type="RefSeq" id="WP_127611140.1">
    <property type="nucleotide sequence ID" value="NZ_RXOL01000001.1"/>
</dbReference>
<sequence>MNLRPAAGVEVWASTDTEGNDVLKVLGRALWNFEGKEKYAGLAIEHAWFSPSNGDNREEDRVYLDVADRLGTDWRWEARLGTNGDTLLGNAELRRADWSRTFFLERDIVETNQGLTQKIYYTFAGASMDIPIDPANTLAVTAGVQAFSGKNERLHLRGHFSHVIKAEAGISTRLDVRYYHSTEPGEFDYFSPRDFIRLLPLVQVRRFDNAGWMYLAAGGVGAQHSTGGNWQSARYVQLRLESPQSSQKLDVFSEIAYSNDSISAGPNYDYLMGRAGVTFRF</sequence>
<dbReference type="Proteomes" id="UP000283003">
    <property type="component" value="Unassembled WGS sequence"/>
</dbReference>
<protein>
    <recommendedName>
        <fullName evidence="3">DUF481 domain-containing protein</fullName>
    </recommendedName>
</protein>
<evidence type="ECO:0000313" key="2">
    <source>
        <dbReference type="Proteomes" id="UP000283003"/>
    </source>
</evidence>
<proteinExistence type="predicted"/>
<gene>
    <name evidence="1" type="ORF">EKN06_01680</name>
</gene>
<name>A0A437H038_9SPHN</name>
<evidence type="ECO:0000313" key="1">
    <source>
        <dbReference type="EMBL" id="RVQ68954.1"/>
    </source>
</evidence>
<comment type="caution">
    <text evidence="1">The sequence shown here is derived from an EMBL/GenBank/DDBJ whole genome shotgun (WGS) entry which is preliminary data.</text>
</comment>
<keyword evidence="2" id="KW-1185">Reference proteome</keyword>
<organism evidence="1 2">
    <name type="scientific">Croceicoccus ponticola</name>
    <dbReference type="NCBI Taxonomy" id="2217664"/>
    <lineage>
        <taxon>Bacteria</taxon>
        <taxon>Pseudomonadati</taxon>
        <taxon>Pseudomonadota</taxon>
        <taxon>Alphaproteobacteria</taxon>
        <taxon>Sphingomonadales</taxon>
        <taxon>Erythrobacteraceae</taxon>
        <taxon>Croceicoccus</taxon>
    </lineage>
</organism>
<reference evidence="1 2" key="1">
    <citation type="submission" date="2018-12" db="EMBL/GenBank/DDBJ databases">
        <title>Croceicoccus ponticola sp. nov., a lipolytic bacterium isolated from seawater.</title>
        <authorList>
            <person name="Yoon J.-H."/>
        </authorList>
    </citation>
    <scope>NUCLEOTIDE SEQUENCE [LARGE SCALE GENOMIC DNA]</scope>
    <source>
        <strain evidence="1 2">GM-16</strain>
    </source>
</reference>